<keyword evidence="1" id="KW-0472">Membrane</keyword>
<dbReference type="AlphaFoldDB" id="A0A380KI82"/>
<accession>A0A380KI82</accession>
<name>A0A380KI82_9STRE</name>
<reference evidence="2 3" key="1">
    <citation type="submission" date="2018-06" db="EMBL/GenBank/DDBJ databases">
        <authorList>
            <consortium name="Pathogen Informatics"/>
            <person name="Doyle S."/>
        </authorList>
    </citation>
    <scope>NUCLEOTIDE SEQUENCE [LARGE SCALE GENOMIC DNA]</scope>
    <source>
        <strain evidence="2 3">NCTC12224</strain>
    </source>
</reference>
<feature type="transmembrane region" description="Helical" evidence="1">
    <location>
        <begin position="96"/>
        <end position="115"/>
    </location>
</feature>
<feature type="transmembrane region" description="Helical" evidence="1">
    <location>
        <begin position="69"/>
        <end position="90"/>
    </location>
</feature>
<feature type="transmembrane region" description="Helical" evidence="1">
    <location>
        <begin position="7"/>
        <end position="24"/>
    </location>
</feature>
<gene>
    <name evidence="2" type="ORF">NCTC12224_02710</name>
</gene>
<organism evidence="2 3">
    <name type="scientific">Streptococcus hyointestinalis</name>
    <dbReference type="NCBI Taxonomy" id="1337"/>
    <lineage>
        <taxon>Bacteria</taxon>
        <taxon>Bacillati</taxon>
        <taxon>Bacillota</taxon>
        <taxon>Bacilli</taxon>
        <taxon>Lactobacillales</taxon>
        <taxon>Streptococcaceae</taxon>
        <taxon>Streptococcus</taxon>
    </lineage>
</organism>
<evidence type="ECO:0000313" key="3">
    <source>
        <dbReference type="Proteomes" id="UP000254924"/>
    </source>
</evidence>
<protein>
    <submittedName>
        <fullName evidence="2">Uncharacterized protein</fullName>
    </submittedName>
</protein>
<keyword evidence="1" id="KW-1133">Transmembrane helix</keyword>
<sequence>MSRKSFNFVMTAGFIIFAILAIAADWNYRISLMGLGTLLVLLALGNALYYHSAKKTPPKPHTKGRLPFILFLTFLACELAIIVTMFILGGSASLRIQKLLSCLLCALLFCLLLFFGPTD</sequence>
<keyword evidence="3" id="KW-1185">Reference proteome</keyword>
<feature type="transmembrane region" description="Helical" evidence="1">
    <location>
        <begin position="30"/>
        <end position="49"/>
    </location>
</feature>
<dbReference type="EMBL" id="UHFN01000007">
    <property type="protein sequence ID" value="SUN63957.1"/>
    <property type="molecule type" value="Genomic_DNA"/>
</dbReference>
<keyword evidence="1" id="KW-0812">Transmembrane</keyword>
<dbReference type="Proteomes" id="UP000254924">
    <property type="component" value="Unassembled WGS sequence"/>
</dbReference>
<proteinExistence type="predicted"/>
<evidence type="ECO:0000313" key="2">
    <source>
        <dbReference type="EMBL" id="SUN63957.1"/>
    </source>
</evidence>
<evidence type="ECO:0000256" key="1">
    <source>
        <dbReference type="SAM" id="Phobius"/>
    </source>
</evidence>